<protein>
    <submittedName>
        <fullName evidence="2">SET domain-containing protein</fullName>
    </submittedName>
</protein>
<name>A0ABT0YRV2_9BURK</name>
<comment type="caution">
    <text evidence="2">The sequence shown here is derived from an EMBL/GenBank/DDBJ whole genome shotgun (WGS) entry which is preliminary data.</text>
</comment>
<dbReference type="Gene3D" id="2.170.270.10">
    <property type="entry name" value="SET domain"/>
    <property type="match status" value="1"/>
</dbReference>
<accession>A0ABT0YRV2</accession>
<dbReference type="EMBL" id="JAMKFE010000012">
    <property type="protein sequence ID" value="MCM5681462.1"/>
    <property type="molecule type" value="Genomic_DNA"/>
</dbReference>
<dbReference type="InterPro" id="IPR001214">
    <property type="entry name" value="SET_dom"/>
</dbReference>
<dbReference type="InterPro" id="IPR046341">
    <property type="entry name" value="SET_dom_sf"/>
</dbReference>
<dbReference type="Proteomes" id="UP001165541">
    <property type="component" value="Unassembled WGS sequence"/>
</dbReference>
<evidence type="ECO:0000313" key="2">
    <source>
        <dbReference type="EMBL" id="MCM5681462.1"/>
    </source>
</evidence>
<reference evidence="2" key="1">
    <citation type="submission" date="2022-05" db="EMBL/GenBank/DDBJ databases">
        <title>Schlegelella sp. nov., isolated from mangrove soil.</title>
        <authorList>
            <person name="Liu Y."/>
            <person name="Ge X."/>
            <person name="Liu W."/>
        </authorList>
    </citation>
    <scope>NUCLEOTIDE SEQUENCE</scope>
    <source>
        <strain evidence="2">S2-27</strain>
    </source>
</reference>
<dbReference type="PROSITE" id="PS50280">
    <property type="entry name" value="SET"/>
    <property type="match status" value="1"/>
</dbReference>
<organism evidence="2 3">
    <name type="scientific">Caldimonas mangrovi</name>
    <dbReference type="NCBI Taxonomy" id="2944811"/>
    <lineage>
        <taxon>Bacteria</taxon>
        <taxon>Pseudomonadati</taxon>
        <taxon>Pseudomonadota</taxon>
        <taxon>Betaproteobacteria</taxon>
        <taxon>Burkholderiales</taxon>
        <taxon>Sphaerotilaceae</taxon>
        <taxon>Caldimonas</taxon>
    </lineage>
</organism>
<gene>
    <name evidence="2" type="ORF">M8A51_18190</name>
</gene>
<dbReference type="SUPFAM" id="SSF82199">
    <property type="entry name" value="SET domain"/>
    <property type="match status" value="1"/>
</dbReference>
<sequence length="343" mass="38288">MGTQQFVDAVLALPRARQQQQALRDYLQHGYAQAAALLDAEQRRQALVRHLRHAKECVCSLADPAVFEHARSAGAGVDAGPTDRALDGPAIHELDDISLALHRLQLVQSGSGRVFSMLRQVRYRHRHRIVRREYRDEDCGNYPLRDADHPTVHVRSARATSVTSISRRTYAYADVEPYLSPRVSKRARAALYRRRLQARTLTAEDLRSPEEQALIGQRGVFATAPIEPGSCVGVYGGQILDEADGFLAQAADGRYLINASPNRAGETFINGETLLSLMNTHFLFDDRGEPCGHPPTGYNVECADFLVEAAYGWSLVVYGFFAVTEIRPGDELRWNYRLGKAWT</sequence>
<keyword evidence="3" id="KW-1185">Reference proteome</keyword>
<proteinExistence type="predicted"/>
<feature type="domain" description="SET" evidence="1">
    <location>
        <begin position="201"/>
        <end position="337"/>
    </location>
</feature>
<dbReference type="RefSeq" id="WP_251779943.1">
    <property type="nucleotide sequence ID" value="NZ_JAMKFE010000012.1"/>
</dbReference>
<evidence type="ECO:0000313" key="3">
    <source>
        <dbReference type="Proteomes" id="UP001165541"/>
    </source>
</evidence>
<evidence type="ECO:0000259" key="1">
    <source>
        <dbReference type="PROSITE" id="PS50280"/>
    </source>
</evidence>